<dbReference type="EMBL" id="MU826829">
    <property type="protein sequence ID" value="KAJ7374096.1"/>
    <property type="molecule type" value="Genomic_DNA"/>
</dbReference>
<gene>
    <name evidence="2" type="primary">ANKFY1_6</name>
    <name evidence="2" type="ORF">OS493_009428</name>
</gene>
<evidence type="ECO:0000256" key="1">
    <source>
        <dbReference type="PROSITE-ProRule" id="PRU00023"/>
    </source>
</evidence>
<evidence type="ECO:0000313" key="3">
    <source>
        <dbReference type="Proteomes" id="UP001163046"/>
    </source>
</evidence>
<proteinExistence type="predicted"/>
<name>A0A9X0CSQ0_9CNID</name>
<evidence type="ECO:0000313" key="2">
    <source>
        <dbReference type="EMBL" id="KAJ7374096.1"/>
    </source>
</evidence>
<organism evidence="2 3">
    <name type="scientific">Desmophyllum pertusum</name>
    <dbReference type="NCBI Taxonomy" id="174260"/>
    <lineage>
        <taxon>Eukaryota</taxon>
        <taxon>Metazoa</taxon>
        <taxon>Cnidaria</taxon>
        <taxon>Anthozoa</taxon>
        <taxon>Hexacorallia</taxon>
        <taxon>Scleractinia</taxon>
        <taxon>Caryophylliina</taxon>
        <taxon>Caryophylliidae</taxon>
        <taxon>Desmophyllum</taxon>
    </lineage>
</organism>
<accession>A0A9X0CSQ0</accession>
<keyword evidence="3" id="KW-1185">Reference proteome</keyword>
<keyword evidence="1" id="KW-0040">ANK repeat</keyword>
<dbReference type="Gene3D" id="1.25.40.20">
    <property type="entry name" value="Ankyrin repeat-containing domain"/>
    <property type="match status" value="1"/>
</dbReference>
<dbReference type="SUPFAM" id="SSF48403">
    <property type="entry name" value="Ankyrin repeat"/>
    <property type="match status" value="1"/>
</dbReference>
<keyword evidence="2" id="KW-0808">Transferase</keyword>
<reference evidence="2" key="1">
    <citation type="submission" date="2023-01" db="EMBL/GenBank/DDBJ databases">
        <title>Genome assembly of the deep-sea coral Lophelia pertusa.</title>
        <authorList>
            <person name="Herrera S."/>
            <person name="Cordes E."/>
        </authorList>
    </citation>
    <scope>NUCLEOTIDE SEQUENCE</scope>
    <source>
        <strain evidence="2">USNM1676648</strain>
        <tissue evidence="2">Polyp</tissue>
    </source>
</reference>
<dbReference type="OrthoDB" id="19174at2759"/>
<comment type="caution">
    <text evidence="2">The sequence shown here is derived from an EMBL/GenBank/DDBJ whole genome shotgun (WGS) entry which is preliminary data.</text>
</comment>
<dbReference type="Proteomes" id="UP001163046">
    <property type="component" value="Unassembled WGS sequence"/>
</dbReference>
<dbReference type="GO" id="GO:0061631">
    <property type="term" value="F:ubiquitin conjugating enzyme activity"/>
    <property type="evidence" value="ECO:0007669"/>
    <property type="project" value="UniProtKB-EC"/>
</dbReference>
<feature type="repeat" description="ANK" evidence="1">
    <location>
        <begin position="20"/>
        <end position="52"/>
    </location>
</feature>
<dbReference type="PROSITE" id="PS50297">
    <property type="entry name" value="ANK_REP_REGION"/>
    <property type="match status" value="1"/>
</dbReference>
<dbReference type="PROSITE" id="PS50088">
    <property type="entry name" value="ANK_REPEAT"/>
    <property type="match status" value="1"/>
</dbReference>
<protein>
    <submittedName>
        <fullName evidence="2">Ankyrin repeat and FYVE domain-containing protein 1</fullName>
        <ecNumber evidence="2">2.3.2.23</ecNumber>
    </submittedName>
</protein>
<dbReference type="EC" id="2.3.2.23" evidence="2"/>
<dbReference type="InterPro" id="IPR036770">
    <property type="entry name" value="Ankyrin_rpt-contain_sf"/>
</dbReference>
<keyword evidence="2" id="KW-0012">Acyltransferase</keyword>
<sequence length="74" mass="7817">MSIASRLIEAGASIEVQTTKGLTLLHKAVRRGDNASALFLLEHGAEYQQQTQGEQDAAAVSNPLPSTAVVDRAL</sequence>
<dbReference type="InterPro" id="IPR002110">
    <property type="entry name" value="Ankyrin_rpt"/>
</dbReference>
<dbReference type="AlphaFoldDB" id="A0A9X0CSQ0"/>
<dbReference type="Pfam" id="PF00023">
    <property type="entry name" value="Ank"/>
    <property type="match status" value="1"/>
</dbReference>